<evidence type="ECO:0008006" key="4">
    <source>
        <dbReference type="Google" id="ProtNLM"/>
    </source>
</evidence>
<dbReference type="GeneID" id="91097385"/>
<proteinExistence type="predicted"/>
<dbReference type="EMBL" id="CP144106">
    <property type="protein sequence ID" value="WWC91769.1"/>
    <property type="molecule type" value="Genomic_DNA"/>
</dbReference>
<reference evidence="2 3" key="1">
    <citation type="submission" date="2024-01" db="EMBL/GenBank/DDBJ databases">
        <title>Comparative genomics of Cryptococcus and Kwoniella reveals pathogenesis evolution and contrasting modes of karyotype evolution via chromosome fusion or intercentromeric recombination.</title>
        <authorList>
            <person name="Coelho M.A."/>
            <person name="David-Palma M."/>
            <person name="Shea T."/>
            <person name="Bowers K."/>
            <person name="McGinley-Smith S."/>
            <person name="Mohammad A.W."/>
            <person name="Gnirke A."/>
            <person name="Yurkov A.M."/>
            <person name="Nowrousian M."/>
            <person name="Sun S."/>
            <person name="Cuomo C.A."/>
            <person name="Heitman J."/>
        </authorList>
    </citation>
    <scope>NUCLEOTIDE SEQUENCE [LARGE SCALE GENOMIC DNA]</scope>
    <source>
        <strain evidence="2 3">CBS 6074</strain>
    </source>
</reference>
<keyword evidence="3" id="KW-1185">Reference proteome</keyword>
<accession>A0AAX4K318</accession>
<name>A0AAX4K318_9TREE</name>
<feature type="region of interest" description="Disordered" evidence="1">
    <location>
        <begin position="500"/>
        <end position="536"/>
    </location>
</feature>
<dbReference type="Proteomes" id="UP001355207">
    <property type="component" value="Chromosome 9"/>
</dbReference>
<sequence>MVSLLDLEDDNIRLISQYTNRDTYIPLPSYGPHWQNFKSDINSKVARDLLAFRSTCKRIHNSSRLEGLHIDATQWSKVLKWMCNAPREAEKGVRRIKLSIPPNMDSNSVMMYSTLTTFLSRFDNLEELIICNSTMNSCYHRPQGMEFDGPNSTSNSNGSKEFRLPLYSFLPKLTSFSVEIICPICAEQVPKVLVPAMKNLEHLKFSLFGLPDLNVLGPGPWSDSLDPFLKIQNLTDNWSKYNGEDGMKLKTLYLRYSPKPENDTPDQFKSIIRRICDALPNLEELKITRFEIPIREDLRCGIKLNGQLIQGEWHFESGKSEGEGDSKQSLQDLLLSLGLSPSIRILDPVLLIEIPEKRPTYSIPSNTETFSSFLLSNQLSTSCETQRDLTGNYEVKLKEAMKVAAQIMINTVPSLEEGTFWEKGTELSKKDWYLWKWHKIIVNGVSIPKLRESPYMMSREFVSSQTFNKLQAPRMVGMGSGAYAGMAVGFGMGMDMETDMQIDEDGDDEDVENEEDDEDGDDALELDEAGWEGWNM</sequence>
<dbReference type="RefSeq" id="XP_066078531.1">
    <property type="nucleotide sequence ID" value="XM_066222434.1"/>
</dbReference>
<evidence type="ECO:0000256" key="1">
    <source>
        <dbReference type="SAM" id="MobiDB-lite"/>
    </source>
</evidence>
<feature type="compositionally biased region" description="Acidic residues" evidence="1">
    <location>
        <begin position="500"/>
        <end position="530"/>
    </location>
</feature>
<protein>
    <recommendedName>
        <fullName evidence="4">F-box domain-containing protein</fullName>
    </recommendedName>
</protein>
<gene>
    <name evidence="2" type="ORF">L201_006716</name>
</gene>
<evidence type="ECO:0000313" key="2">
    <source>
        <dbReference type="EMBL" id="WWC91769.1"/>
    </source>
</evidence>
<evidence type="ECO:0000313" key="3">
    <source>
        <dbReference type="Proteomes" id="UP001355207"/>
    </source>
</evidence>
<organism evidence="2 3">
    <name type="scientific">Kwoniella dendrophila CBS 6074</name>
    <dbReference type="NCBI Taxonomy" id="1295534"/>
    <lineage>
        <taxon>Eukaryota</taxon>
        <taxon>Fungi</taxon>
        <taxon>Dikarya</taxon>
        <taxon>Basidiomycota</taxon>
        <taxon>Agaricomycotina</taxon>
        <taxon>Tremellomycetes</taxon>
        <taxon>Tremellales</taxon>
        <taxon>Cryptococcaceae</taxon>
        <taxon>Kwoniella</taxon>
    </lineage>
</organism>
<dbReference type="AlphaFoldDB" id="A0AAX4K318"/>